<proteinExistence type="inferred from homology"/>
<evidence type="ECO:0000313" key="3">
    <source>
        <dbReference type="EMBL" id="MCC4233354.1"/>
    </source>
</evidence>
<reference evidence="3 4" key="1">
    <citation type="submission" date="2021-10" db="EMBL/GenBank/DDBJ databases">
        <title>The diversity and Nitrogen Metabolism of Culturable Nitrate-Utilizing Bacteria Within the Oxygen Minimum Zone of the Changjiang (Yangtze River)Estuary.</title>
        <authorList>
            <person name="Zhang D."/>
            <person name="Zheng J."/>
            <person name="Liu S."/>
            <person name="He W."/>
        </authorList>
    </citation>
    <scope>NUCLEOTIDE SEQUENCE [LARGE SCALE GENOMIC DNA]</scope>
    <source>
        <strain evidence="3 4">FXH275-2</strain>
    </source>
</reference>
<protein>
    <submittedName>
        <fullName evidence="3">MucR family transcriptional regulator</fullName>
    </submittedName>
</protein>
<dbReference type="Gene3D" id="1.10.10.1550">
    <property type="entry name" value="ROS/MUCR transcriptional regulator protein"/>
    <property type="match status" value="1"/>
</dbReference>
<comment type="similarity">
    <text evidence="1">Belongs to the ros/MucR family.</text>
</comment>
<feature type="region of interest" description="Disordered" evidence="2">
    <location>
        <begin position="128"/>
        <end position="164"/>
    </location>
</feature>
<dbReference type="EMBL" id="JAJGNP010000008">
    <property type="protein sequence ID" value="MCC4233354.1"/>
    <property type="molecule type" value="Genomic_DNA"/>
</dbReference>
<name>A0ABS8H496_9SPHN</name>
<organism evidence="3 4">
    <name type="scientific">Sphingobium soli</name>
    <dbReference type="NCBI Taxonomy" id="1591116"/>
    <lineage>
        <taxon>Bacteria</taxon>
        <taxon>Pseudomonadati</taxon>
        <taxon>Pseudomonadota</taxon>
        <taxon>Alphaproteobacteria</taxon>
        <taxon>Sphingomonadales</taxon>
        <taxon>Sphingomonadaceae</taxon>
        <taxon>Sphingobium</taxon>
    </lineage>
</organism>
<accession>A0ABS8H496</accession>
<dbReference type="Pfam" id="PF05443">
    <property type="entry name" value="ROS_MUCR"/>
    <property type="match status" value="1"/>
</dbReference>
<sequence length="164" mass="17656">METLVAAETEMLITLTADIVSAHVSHNSVSTTDVAGLIENVYGALSALSVPAIPEEEKPKGAVSIRASIKPDHLVSMIDGKSYKMLKRHLSLNGYTPASYREAFDLPRDYPMVAAAYAQQRRTLAKAIGLGRKPRHATASEPVAQAPKPTRKPRSKKATSDHPG</sequence>
<gene>
    <name evidence="3" type="ORF">LL253_11710</name>
</gene>
<dbReference type="InterPro" id="IPR008807">
    <property type="entry name" value="ROS_MUCR"/>
</dbReference>
<evidence type="ECO:0000256" key="2">
    <source>
        <dbReference type="SAM" id="MobiDB-lite"/>
    </source>
</evidence>
<keyword evidence="4" id="KW-1185">Reference proteome</keyword>
<dbReference type="InterPro" id="IPR041920">
    <property type="entry name" value="ROS/MUCR_sf"/>
</dbReference>
<evidence type="ECO:0000313" key="4">
    <source>
        <dbReference type="Proteomes" id="UP001198830"/>
    </source>
</evidence>
<evidence type="ECO:0000256" key="1">
    <source>
        <dbReference type="ARBA" id="ARBA00007031"/>
    </source>
</evidence>
<comment type="caution">
    <text evidence="3">The sequence shown here is derived from an EMBL/GenBank/DDBJ whole genome shotgun (WGS) entry which is preliminary data.</text>
</comment>
<dbReference type="Proteomes" id="UP001198830">
    <property type="component" value="Unassembled WGS sequence"/>
</dbReference>